<dbReference type="Proteomes" id="UP000639772">
    <property type="component" value="Chromosome 1"/>
</dbReference>
<dbReference type="CDD" id="cd18787">
    <property type="entry name" value="SF2_C_DEAD"/>
    <property type="match status" value="1"/>
</dbReference>
<dbReference type="InterPro" id="IPR001650">
    <property type="entry name" value="Helicase_C-like"/>
</dbReference>
<dbReference type="Gene3D" id="3.40.50.300">
    <property type="entry name" value="P-loop containing nucleotide triphosphate hydrolases"/>
    <property type="match status" value="2"/>
</dbReference>
<dbReference type="CDD" id="cd17964">
    <property type="entry name" value="DEADc_MSS116"/>
    <property type="match status" value="1"/>
</dbReference>
<dbReference type="SMART" id="SM00490">
    <property type="entry name" value="HELICc"/>
    <property type="match status" value="1"/>
</dbReference>
<evidence type="ECO:0000259" key="10">
    <source>
        <dbReference type="PROSITE" id="PS51194"/>
    </source>
</evidence>
<feature type="compositionally biased region" description="Low complexity" evidence="8">
    <location>
        <begin position="138"/>
        <end position="150"/>
    </location>
</feature>
<dbReference type="EMBL" id="JADCNM010000001">
    <property type="protein sequence ID" value="KAG0503535.1"/>
    <property type="molecule type" value="Genomic_DNA"/>
</dbReference>
<dbReference type="GO" id="GO:0016787">
    <property type="term" value="F:hydrolase activity"/>
    <property type="evidence" value="ECO:0007669"/>
    <property type="project" value="UniProtKB-KW"/>
</dbReference>
<comment type="catalytic activity">
    <reaction evidence="7">
        <text>ATP + H2O = ADP + phosphate + H(+)</text>
        <dbReference type="Rhea" id="RHEA:13065"/>
        <dbReference type="ChEBI" id="CHEBI:15377"/>
        <dbReference type="ChEBI" id="CHEBI:15378"/>
        <dbReference type="ChEBI" id="CHEBI:30616"/>
        <dbReference type="ChEBI" id="CHEBI:43474"/>
        <dbReference type="ChEBI" id="CHEBI:456216"/>
        <dbReference type="EC" id="3.6.4.13"/>
    </reaction>
</comment>
<feature type="compositionally biased region" description="Acidic residues" evidence="8">
    <location>
        <begin position="251"/>
        <end position="275"/>
    </location>
</feature>
<evidence type="ECO:0000256" key="6">
    <source>
        <dbReference type="PROSITE-ProRule" id="PRU00552"/>
    </source>
</evidence>
<feature type="compositionally biased region" description="Acidic residues" evidence="8">
    <location>
        <begin position="184"/>
        <end position="194"/>
    </location>
</feature>
<evidence type="ECO:0000256" key="4">
    <source>
        <dbReference type="ARBA" id="ARBA00022840"/>
    </source>
</evidence>
<comment type="similarity">
    <text evidence="7">Belongs to the DEAD box helicase family.</text>
</comment>
<keyword evidence="3 7" id="KW-0347">Helicase</keyword>
<feature type="region of interest" description="Disordered" evidence="8">
    <location>
        <begin position="104"/>
        <end position="287"/>
    </location>
</feature>
<dbReference type="PROSITE" id="PS51194">
    <property type="entry name" value="HELICASE_CTER"/>
    <property type="match status" value="1"/>
</dbReference>
<name>A0A835SAP9_VANPL</name>
<keyword evidence="1 7" id="KW-0547">Nucleotide-binding</keyword>
<dbReference type="Pfam" id="PF00270">
    <property type="entry name" value="DEAD"/>
    <property type="match status" value="1"/>
</dbReference>
<dbReference type="GO" id="GO:0003723">
    <property type="term" value="F:RNA binding"/>
    <property type="evidence" value="ECO:0007669"/>
    <property type="project" value="UniProtKB-UniRule"/>
</dbReference>
<evidence type="ECO:0000256" key="5">
    <source>
        <dbReference type="ARBA" id="ARBA00022884"/>
    </source>
</evidence>
<protein>
    <recommendedName>
        <fullName evidence="7">ATP-dependent RNA helicase</fullName>
        <ecNumber evidence="7">3.6.4.13</ecNumber>
    </recommendedName>
</protein>
<evidence type="ECO:0000313" key="12">
    <source>
        <dbReference type="EMBL" id="KAG0503535.1"/>
    </source>
</evidence>
<dbReference type="PANTHER" id="PTHR24031">
    <property type="entry name" value="RNA HELICASE"/>
    <property type="match status" value="1"/>
</dbReference>
<proteinExistence type="inferred from homology"/>
<gene>
    <name evidence="12" type="ORF">HPP92_003607</name>
</gene>
<dbReference type="GO" id="GO:0003724">
    <property type="term" value="F:RNA helicase activity"/>
    <property type="evidence" value="ECO:0007669"/>
    <property type="project" value="UniProtKB-EC"/>
</dbReference>
<evidence type="ECO:0000256" key="7">
    <source>
        <dbReference type="RuleBase" id="RU365068"/>
    </source>
</evidence>
<evidence type="ECO:0000313" key="13">
    <source>
        <dbReference type="Proteomes" id="UP000639772"/>
    </source>
</evidence>
<comment type="domain">
    <text evidence="7">The Q motif is unique to and characteristic of the DEAD box family of RNA helicases and controls ATP binding and hydrolysis.</text>
</comment>
<dbReference type="PROSITE" id="PS51195">
    <property type="entry name" value="Q_MOTIF"/>
    <property type="match status" value="1"/>
</dbReference>
<dbReference type="SUPFAM" id="SSF52540">
    <property type="entry name" value="P-loop containing nucleoside triphosphate hydrolases"/>
    <property type="match status" value="1"/>
</dbReference>
<accession>A0A835SAP9</accession>
<feature type="domain" description="Helicase C-terminal" evidence="10">
    <location>
        <begin position="582"/>
        <end position="732"/>
    </location>
</feature>
<evidence type="ECO:0000259" key="11">
    <source>
        <dbReference type="PROSITE" id="PS51195"/>
    </source>
</evidence>
<feature type="compositionally biased region" description="Basic and acidic residues" evidence="8">
    <location>
        <begin position="114"/>
        <end position="137"/>
    </location>
</feature>
<dbReference type="SMART" id="SM00487">
    <property type="entry name" value="DEXDc"/>
    <property type="match status" value="1"/>
</dbReference>
<evidence type="ECO:0000256" key="1">
    <source>
        <dbReference type="ARBA" id="ARBA00022741"/>
    </source>
</evidence>
<feature type="region of interest" description="Disordered" evidence="8">
    <location>
        <begin position="826"/>
        <end position="862"/>
    </location>
</feature>
<dbReference type="InterPro" id="IPR014001">
    <property type="entry name" value="Helicase_ATP-bd"/>
</dbReference>
<dbReference type="PROSITE" id="PS00039">
    <property type="entry name" value="DEAD_ATP_HELICASE"/>
    <property type="match status" value="1"/>
</dbReference>
<feature type="short sequence motif" description="Q motif" evidence="6">
    <location>
        <begin position="333"/>
        <end position="361"/>
    </location>
</feature>
<dbReference type="InterPro" id="IPR014014">
    <property type="entry name" value="RNA_helicase_DEAD_Q_motif"/>
</dbReference>
<dbReference type="InterPro" id="IPR027417">
    <property type="entry name" value="P-loop_NTPase"/>
</dbReference>
<keyword evidence="5 7" id="KW-0694">RNA-binding</keyword>
<dbReference type="Pfam" id="PF00271">
    <property type="entry name" value="Helicase_C"/>
    <property type="match status" value="1"/>
</dbReference>
<dbReference type="EC" id="3.6.4.13" evidence="7"/>
<keyword evidence="4 7" id="KW-0067">ATP-binding</keyword>
<dbReference type="InterPro" id="IPR000629">
    <property type="entry name" value="RNA-helicase_DEAD-box_CS"/>
</dbReference>
<reference evidence="12 13" key="1">
    <citation type="journal article" date="2020" name="Nat. Food">
        <title>A phased Vanilla planifolia genome enables genetic improvement of flavour and production.</title>
        <authorList>
            <person name="Hasing T."/>
            <person name="Tang H."/>
            <person name="Brym M."/>
            <person name="Khazi F."/>
            <person name="Huang T."/>
            <person name="Chambers A.H."/>
        </authorList>
    </citation>
    <scope>NUCLEOTIDE SEQUENCE [LARGE SCALE GENOMIC DNA]</scope>
    <source>
        <tissue evidence="12">Leaf</tissue>
    </source>
</reference>
<feature type="compositionally biased region" description="Basic and acidic residues" evidence="8">
    <location>
        <begin position="276"/>
        <end position="287"/>
    </location>
</feature>
<evidence type="ECO:0000256" key="2">
    <source>
        <dbReference type="ARBA" id="ARBA00022801"/>
    </source>
</evidence>
<dbReference type="PROSITE" id="PS51192">
    <property type="entry name" value="HELICASE_ATP_BIND_1"/>
    <property type="match status" value="1"/>
</dbReference>
<dbReference type="OrthoDB" id="193716at2759"/>
<dbReference type="AlphaFoldDB" id="A0A835SAP9"/>
<feature type="compositionally biased region" description="Basic and acidic residues" evidence="8">
    <location>
        <begin position="827"/>
        <end position="839"/>
    </location>
</feature>
<feature type="compositionally biased region" description="Basic and acidic residues" evidence="8">
    <location>
        <begin position="849"/>
        <end position="862"/>
    </location>
</feature>
<evidence type="ECO:0000259" key="9">
    <source>
        <dbReference type="PROSITE" id="PS51192"/>
    </source>
</evidence>
<organism evidence="12 13">
    <name type="scientific">Vanilla planifolia</name>
    <name type="common">Vanilla</name>
    <dbReference type="NCBI Taxonomy" id="51239"/>
    <lineage>
        <taxon>Eukaryota</taxon>
        <taxon>Viridiplantae</taxon>
        <taxon>Streptophyta</taxon>
        <taxon>Embryophyta</taxon>
        <taxon>Tracheophyta</taxon>
        <taxon>Spermatophyta</taxon>
        <taxon>Magnoliopsida</taxon>
        <taxon>Liliopsida</taxon>
        <taxon>Asparagales</taxon>
        <taxon>Orchidaceae</taxon>
        <taxon>Vanilloideae</taxon>
        <taxon>Vanilleae</taxon>
        <taxon>Vanilla</taxon>
    </lineage>
</organism>
<evidence type="ECO:0000256" key="3">
    <source>
        <dbReference type="ARBA" id="ARBA00022806"/>
    </source>
</evidence>
<dbReference type="InterPro" id="IPR011545">
    <property type="entry name" value="DEAD/DEAH_box_helicase_dom"/>
</dbReference>
<sequence>MAGQLLTFRLFGNAVFFRSSACSNAMCSRLKNLPRSSRLCFLVSRREHSGGRTLSARLAKFGTRENRREATRAGSISGQRKSLIEDEEELSDWISDLKTRSFRQESGSEDESSSYDRVKRSRDREKDFGRSKGRGRDSVSSSHARSSSSRNWDGDSDGYSSALKKGAGRNQSGSATKRRFNEDWKEDDAGSEDDFPTRKIKSFGYRSGTSSAPRKRPGDQFGASSTSSKRIGYEMGGRVGQSKRKPTVVLSEEEEEEVDDDDDDLSDIDDDFFDDKEDRKGRNDFFNDKEDREDRVAKASLNIGGSLGSNDGNNIKPTQQTLTSESDSYLSQARFDQCSLSPLSLKGIKAAGYERMTMVQEATLPVILKGKDVLAKAKTGTGKTVAFLLPAIEVVVKLPPVDRDNRRSPIHVLVICPTRELADQAAAEASKLLKYHPSIGVQVVMGGTRLALEQKRMQANLCQILVATPGRLRDHIENTPGFASRLTGVKVLVLDEADRLLDMGFRKDIEQIVAAVPKQRQTLLFSATVPDEVRQICYIAMKRDHEFISTVEEGSEETHSQVRQMHLIVPAEKQFSVLYGFLTDHIAENVNYKVIVFCTTAMITKLVADLLSELHLNVREIHSRKPQSYRTRVSKEFKESKGLILVSSDVSARGVDYPNVTLVIQLGVPADREQYIHRLGRTGRKGNEGKGILLLAPWEDFFLSSIQDLPITKAEVPLIDPDTRKKVEKALANVEMRSKESAYQAWLGYYNSNKNVGRDKMKLVLLANEFSHSMGLDNPPAIPKLVLRKMGLNNVPVTRKVSKLVNGLGSHLESGRQSATSLLNWDFNDKNEGRNKAQEQAKGSNGNGTREKAAEGKSDNELMHPRLSQAAVVVIQEAYSHHRVSELDLIPQMETRFLKCHRSYKHSSSYTREWFESMDGGSFRDCNNVGAWGYGFNGCGGGEEGGFGRKGTMLDRWSGGKKVDGLPEDVIKKRT</sequence>
<dbReference type="GO" id="GO:0005524">
    <property type="term" value="F:ATP binding"/>
    <property type="evidence" value="ECO:0007669"/>
    <property type="project" value="UniProtKB-UniRule"/>
</dbReference>
<keyword evidence="2 7" id="KW-0378">Hydrolase</keyword>
<feature type="domain" description="Helicase ATP-binding" evidence="9">
    <location>
        <begin position="364"/>
        <end position="547"/>
    </location>
</feature>
<comment type="caution">
    <text evidence="12">The sequence shown here is derived from an EMBL/GenBank/DDBJ whole genome shotgun (WGS) entry which is preliminary data.</text>
</comment>
<evidence type="ECO:0000256" key="8">
    <source>
        <dbReference type="SAM" id="MobiDB-lite"/>
    </source>
</evidence>
<comment type="function">
    <text evidence="7">RNA helicase.</text>
</comment>
<feature type="domain" description="DEAD-box RNA helicase Q" evidence="11">
    <location>
        <begin position="333"/>
        <end position="361"/>
    </location>
</feature>